<dbReference type="PANTHER" id="PTHR48069">
    <property type="entry name" value="DIHYDROFOLATE REDUCTASE"/>
    <property type="match status" value="1"/>
</dbReference>
<dbReference type="RefSeq" id="WP_141785614.1">
    <property type="nucleotide sequence ID" value="NZ_BAAAIK010000011.1"/>
</dbReference>
<keyword evidence="7" id="KW-0560">Oxidoreductase</keyword>
<dbReference type="CDD" id="cd04683">
    <property type="entry name" value="NUDIX_Hydrolase"/>
    <property type="match status" value="1"/>
</dbReference>
<proteinExistence type="inferred from homology"/>
<evidence type="ECO:0000256" key="5">
    <source>
        <dbReference type="ARBA" id="ARBA00022801"/>
    </source>
</evidence>
<evidence type="ECO:0000259" key="10">
    <source>
        <dbReference type="PROSITE" id="PS51462"/>
    </source>
</evidence>
<dbReference type="Gene3D" id="3.90.79.10">
    <property type="entry name" value="Nucleoside Triphosphate Pyrophosphohydrolase"/>
    <property type="match status" value="1"/>
</dbReference>
<name>A0A542YU89_9MICO</name>
<dbReference type="PROSITE" id="PS00893">
    <property type="entry name" value="NUDIX_BOX"/>
    <property type="match status" value="1"/>
</dbReference>
<dbReference type="PROSITE" id="PS51462">
    <property type="entry name" value="NUDIX"/>
    <property type="match status" value="1"/>
</dbReference>
<dbReference type="GO" id="GO:0046655">
    <property type="term" value="P:folic acid metabolic process"/>
    <property type="evidence" value="ECO:0007669"/>
    <property type="project" value="TreeGrafter"/>
</dbReference>
<dbReference type="InterPro" id="IPR015797">
    <property type="entry name" value="NUDIX_hydrolase-like_dom_sf"/>
</dbReference>
<evidence type="ECO:0000313" key="12">
    <source>
        <dbReference type="Proteomes" id="UP000319516"/>
    </source>
</evidence>
<dbReference type="Pfam" id="PF00293">
    <property type="entry name" value="NUDIX"/>
    <property type="match status" value="1"/>
</dbReference>
<sequence>MSPDRFRVVPAAYLALTRPGDSGPEVLLQLRRGTGYMDGWWACGAAGHVERGESLAEGAVREAAEELGIGLAPQDLRLFAVLHRTVALEDPVEDRIDVFLEATRWSGDPQIAEPDKSAELRWWPLSELPARVVPHEQQALDALREGAAPAVLTRGFRQSLTLVAAVGRNRVIGDGAGMPWHLPEDLAFFKRTTHGGTLLMGRGTWDSIGRALPGRRTIVLTRDHGWSAEGAETAASLAEALLMAGDGEIFVAGGGQVYEQTIRYADRLVITEVAQEPEGSVTFPEIDPTSWRETSRERRDGFDWVEYRRVDRG</sequence>
<comment type="similarity">
    <text evidence="2 8">Belongs to the dihydrofolate reductase family.</text>
</comment>
<dbReference type="InterPro" id="IPR024072">
    <property type="entry name" value="DHFR-like_dom_sf"/>
</dbReference>
<gene>
    <name evidence="11" type="ORF">FB467_2791</name>
</gene>
<dbReference type="EC" id="1.5.1.3" evidence="3"/>
<dbReference type="GO" id="GO:0004146">
    <property type="term" value="F:dihydrofolate reductase activity"/>
    <property type="evidence" value="ECO:0007669"/>
    <property type="project" value="UniProtKB-EC"/>
</dbReference>
<dbReference type="InterPro" id="IPR017925">
    <property type="entry name" value="DHFR_CS"/>
</dbReference>
<dbReference type="OrthoDB" id="9804315at2"/>
<dbReference type="AlphaFoldDB" id="A0A542YU89"/>
<dbReference type="SUPFAM" id="SSF55811">
    <property type="entry name" value="Nudix"/>
    <property type="match status" value="1"/>
</dbReference>
<keyword evidence="5" id="KW-0378">Hydrolase</keyword>
<comment type="pathway">
    <text evidence="1">Cofactor biosynthesis; tetrahydrofolate biosynthesis; 5,6,7,8-tetrahydrofolate from 7,8-dihydrofolate: step 1/1.</text>
</comment>
<protein>
    <recommendedName>
        <fullName evidence="3">dihydrofolate reductase</fullName>
        <ecNumber evidence="3">1.5.1.3</ecNumber>
    </recommendedName>
</protein>
<dbReference type="CDD" id="cd00209">
    <property type="entry name" value="DHFR"/>
    <property type="match status" value="1"/>
</dbReference>
<dbReference type="GO" id="GO:0005829">
    <property type="term" value="C:cytosol"/>
    <property type="evidence" value="ECO:0007669"/>
    <property type="project" value="TreeGrafter"/>
</dbReference>
<dbReference type="UniPathway" id="UPA00077">
    <property type="reaction ID" value="UER00158"/>
</dbReference>
<evidence type="ECO:0000256" key="2">
    <source>
        <dbReference type="ARBA" id="ARBA00009539"/>
    </source>
</evidence>
<dbReference type="SUPFAM" id="SSF53597">
    <property type="entry name" value="Dihydrofolate reductase-like"/>
    <property type="match status" value="1"/>
</dbReference>
<evidence type="ECO:0000256" key="4">
    <source>
        <dbReference type="ARBA" id="ARBA00022563"/>
    </source>
</evidence>
<dbReference type="Proteomes" id="UP000319516">
    <property type="component" value="Unassembled WGS sequence"/>
</dbReference>
<keyword evidence="12" id="KW-1185">Reference proteome</keyword>
<dbReference type="Pfam" id="PF00186">
    <property type="entry name" value="DHFR_1"/>
    <property type="match status" value="1"/>
</dbReference>
<keyword evidence="6" id="KW-0521">NADP</keyword>
<dbReference type="GO" id="GO:0016787">
    <property type="term" value="F:hydrolase activity"/>
    <property type="evidence" value="ECO:0007669"/>
    <property type="project" value="UniProtKB-KW"/>
</dbReference>
<comment type="caution">
    <text evidence="11">The sequence shown here is derived from an EMBL/GenBank/DDBJ whole genome shotgun (WGS) entry which is preliminary data.</text>
</comment>
<dbReference type="EMBL" id="VFOP01000001">
    <property type="protein sequence ID" value="TQL51641.1"/>
    <property type="molecule type" value="Genomic_DNA"/>
</dbReference>
<evidence type="ECO:0000313" key="11">
    <source>
        <dbReference type="EMBL" id="TQL51641.1"/>
    </source>
</evidence>
<dbReference type="GO" id="GO:0050661">
    <property type="term" value="F:NADP binding"/>
    <property type="evidence" value="ECO:0007669"/>
    <property type="project" value="InterPro"/>
</dbReference>
<feature type="domain" description="DHFR" evidence="9">
    <location>
        <begin position="159"/>
        <end position="313"/>
    </location>
</feature>
<dbReference type="InterPro" id="IPR001796">
    <property type="entry name" value="DHFR_dom"/>
</dbReference>
<organism evidence="11 12">
    <name type="scientific">Ornithinicoccus hortensis</name>
    <dbReference type="NCBI Taxonomy" id="82346"/>
    <lineage>
        <taxon>Bacteria</taxon>
        <taxon>Bacillati</taxon>
        <taxon>Actinomycetota</taxon>
        <taxon>Actinomycetes</taxon>
        <taxon>Micrococcales</taxon>
        <taxon>Intrasporangiaceae</taxon>
        <taxon>Ornithinicoccus</taxon>
    </lineage>
</organism>
<dbReference type="PROSITE" id="PS51330">
    <property type="entry name" value="DHFR_2"/>
    <property type="match status" value="1"/>
</dbReference>
<dbReference type="PROSITE" id="PS00075">
    <property type="entry name" value="DHFR_1"/>
    <property type="match status" value="1"/>
</dbReference>
<reference evidence="11 12" key="1">
    <citation type="submission" date="2019-06" db="EMBL/GenBank/DDBJ databases">
        <title>Sequencing the genomes of 1000 actinobacteria strains.</title>
        <authorList>
            <person name="Klenk H.-P."/>
        </authorList>
    </citation>
    <scope>NUCLEOTIDE SEQUENCE [LARGE SCALE GENOMIC DNA]</scope>
    <source>
        <strain evidence="11 12">DSM 12335</strain>
    </source>
</reference>
<dbReference type="PRINTS" id="PR00070">
    <property type="entry name" value="DHFR"/>
</dbReference>
<feature type="domain" description="Nudix hydrolase" evidence="10">
    <location>
        <begin position="7"/>
        <end position="145"/>
    </location>
</feature>
<dbReference type="InterPro" id="IPR020084">
    <property type="entry name" value="NUDIX_hydrolase_CS"/>
</dbReference>
<evidence type="ECO:0000256" key="3">
    <source>
        <dbReference type="ARBA" id="ARBA00012856"/>
    </source>
</evidence>
<evidence type="ECO:0000256" key="8">
    <source>
        <dbReference type="RuleBase" id="RU004474"/>
    </source>
</evidence>
<evidence type="ECO:0000256" key="1">
    <source>
        <dbReference type="ARBA" id="ARBA00004903"/>
    </source>
</evidence>
<evidence type="ECO:0000256" key="7">
    <source>
        <dbReference type="ARBA" id="ARBA00023002"/>
    </source>
</evidence>
<dbReference type="PANTHER" id="PTHR48069:SF3">
    <property type="entry name" value="DIHYDROFOLATE REDUCTASE"/>
    <property type="match status" value="1"/>
</dbReference>
<dbReference type="GO" id="GO:0046452">
    <property type="term" value="P:dihydrofolate metabolic process"/>
    <property type="evidence" value="ECO:0007669"/>
    <property type="project" value="TreeGrafter"/>
</dbReference>
<dbReference type="InterPro" id="IPR012259">
    <property type="entry name" value="DHFR"/>
</dbReference>
<keyword evidence="4" id="KW-0554">One-carbon metabolism</keyword>
<dbReference type="InterPro" id="IPR000086">
    <property type="entry name" value="NUDIX_hydrolase_dom"/>
</dbReference>
<dbReference type="Gene3D" id="3.40.430.10">
    <property type="entry name" value="Dihydrofolate Reductase, subunit A"/>
    <property type="match status" value="1"/>
</dbReference>
<evidence type="ECO:0000259" key="9">
    <source>
        <dbReference type="PROSITE" id="PS51330"/>
    </source>
</evidence>
<evidence type="ECO:0000256" key="6">
    <source>
        <dbReference type="ARBA" id="ARBA00022857"/>
    </source>
</evidence>
<dbReference type="GO" id="GO:0006730">
    <property type="term" value="P:one-carbon metabolic process"/>
    <property type="evidence" value="ECO:0007669"/>
    <property type="project" value="UniProtKB-KW"/>
</dbReference>
<accession>A0A542YU89</accession>
<dbReference type="GO" id="GO:0046654">
    <property type="term" value="P:tetrahydrofolate biosynthetic process"/>
    <property type="evidence" value="ECO:0007669"/>
    <property type="project" value="UniProtKB-UniPathway"/>
</dbReference>